<name>A7AMS2_BABBO</name>
<dbReference type="Gene3D" id="3.30.70.1620">
    <property type="match status" value="1"/>
</dbReference>
<dbReference type="Gene3D" id="1.10.287.1490">
    <property type="match status" value="1"/>
</dbReference>
<evidence type="ECO:0000256" key="3">
    <source>
        <dbReference type="SAM" id="Coils"/>
    </source>
</evidence>
<organism evidence="5 6">
    <name type="scientific">Babesia bovis</name>
    <dbReference type="NCBI Taxonomy" id="5865"/>
    <lineage>
        <taxon>Eukaryota</taxon>
        <taxon>Sar</taxon>
        <taxon>Alveolata</taxon>
        <taxon>Apicomplexa</taxon>
        <taxon>Aconoidasida</taxon>
        <taxon>Piroplasmida</taxon>
        <taxon>Babesiidae</taxon>
        <taxon>Babesia</taxon>
    </lineage>
</organism>
<dbReference type="OMA" id="KQVFLHE"/>
<evidence type="ECO:0000313" key="5">
    <source>
        <dbReference type="EMBL" id="EDO07856.1"/>
    </source>
</evidence>
<dbReference type="GO" id="GO:0005634">
    <property type="term" value="C:nucleus"/>
    <property type="evidence" value="ECO:0007669"/>
    <property type="project" value="UniProtKB-SubCell"/>
</dbReference>
<dbReference type="Pfam" id="PF06470">
    <property type="entry name" value="SMC_hinge"/>
    <property type="match status" value="1"/>
</dbReference>
<comment type="similarity">
    <text evidence="2">Belongs to the SMC family.</text>
</comment>
<accession>A7AMS2</accession>
<dbReference type="SUPFAM" id="SSF75553">
    <property type="entry name" value="Smc hinge domain"/>
    <property type="match status" value="1"/>
</dbReference>
<dbReference type="GO" id="GO:0005694">
    <property type="term" value="C:chromosome"/>
    <property type="evidence" value="ECO:0007669"/>
    <property type="project" value="InterPro"/>
</dbReference>
<dbReference type="InterPro" id="IPR027417">
    <property type="entry name" value="P-loop_NTPase"/>
</dbReference>
<gene>
    <name evidence="5" type="ORF">BBOV_III002920</name>
</gene>
<dbReference type="GO" id="GO:0016887">
    <property type="term" value="F:ATP hydrolysis activity"/>
    <property type="evidence" value="ECO:0007669"/>
    <property type="project" value="InterPro"/>
</dbReference>
<dbReference type="InterPro" id="IPR036277">
    <property type="entry name" value="SMC_hinge_sf"/>
</dbReference>
<dbReference type="InParanoid" id="A7AMS2"/>
<dbReference type="GO" id="GO:0005524">
    <property type="term" value="F:ATP binding"/>
    <property type="evidence" value="ECO:0007669"/>
    <property type="project" value="InterPro"/>
</dbReference>
<proteinExistence type="inferred from homology"/>
<dbReference type="SUPFAM" id="SSF52540">
    <property type="entry name" value="P-loop containing nucleoside triphosphate hydrolases"/>
    <property type="match status" value="1"/>
</dbReference>
<protein>
    <recommendedName>
        <fullName evidence="2">Structural maintenance of chromosomes protein</fullName>
    </recommendedName>
</protein>
<evidence type="ECO:0000259" key="4">
    <source>
        <dbReference type="SMART" id="SM00968"/>
    </source>
</evidence>
<dbReference type="Gene3D" id="3.40.50.300">
    <property type="entry name" value="P-loop containing nucleotide triphosphate hydrolases"/>
    <property type="match status" value="2"/>
</dbReference>
<evidence type="ECO:0000313" key="6">
    <source>
        <dbReference type="Proteomes" id="UP000002173"/>
    </source>
</evidence>
<dbReference type="STRING" id="5865.A7AMS2"/>
<feature type="domain" description="SMC hinge" evidence="4">
    <location>
        <begin position="516"/>
        <end position="637"/>
    </location>
</feature>
<evidence type="ECO:0000256" key="1">
    <source>
        <dbReference type="ARBA" id="ARBA00023054"/>
    </source>
</evidence>
<dbReference type="Gene3D" id="1.20.1060.20">
    <property type="match status" value="1"/>
</dbReference>
<dbReference type="eggNOG" id="KOG0964">
    <property type="taxonomic scope" value="Eukaryota"/>
</dbReference>
<dbReference type="InterPro" id="IPR003395">
    <property type="entry name" value="RecF/RecN/SMC_N"/>
</dbReference>
<comment type="caution">
    <text evidence="5">The sequence shown here is derived from an EMBL/GenBank/DDBJ whole genome shotgun (WGS) entry which is preliminary data.</text>
</comment>
<comment type="subcellular location">
    <subcellularLocation>
        <location evidence="2">Nucleus</location>
    </subcellularLocation>
</comment>
<keyword evidence="6" id="KW-1185">Reference proteome</keyword>
<dbReference type="InterPro" id="IPR010935">
    <property type="entry name" value="SMC_hinge"/>
</dbReference>
<feature type="coiled-coil region" evidence="3">
    <location>
        <begin position="834"/>
        <end position="889"/>
    </location>
</feature>
<sequence length="1205" mass="135520">MYIKEVNLCGFRTYRDQCSFQFSKGYNVIVGQNGSGKSNVLLAVSFALAENLEQTNREYYLYRGIESSEDEEYTANVEVIFDISSDSRARSVVDDDGELRLKRIFSRSKDLYLVNGRQMSRKDYRQLLESVNLIPFSKQSASYRNDLHFIVKQGAVGKLCNLTSEERLLAFRDVIGHRSFDSKIDESLKLLQDYDVTSSSVDTQLSQIERKLESLAIQREATEEWSVLDAERRVLNARLLLHKVAQLREDLQAKISLEFSHTEAIGTLQTRIDLLGMDIKEARNALSIVESMDTSRVTESEISGLSATIADVESDISSVRNEINVLVHTKGELEHEMSSLTQHIDESSVSLSDTERNCSDISQRIQEIETELSEVLHRQRNPGEKIQDMIDRLEHKKVDAYASIKEIDSQQLVLSNSLTRCNLDLERVQAELRQLDALYISKSETVQQCSEELEVLVEQRRVKQHELSVNNMKLSTLRVQYGDAEKSFSKVALSHNSTLSMVKDWLASDSSAAHRSDYVGFLLDLLTIPDAFRVAIEQTLGTKLFTIIVRTMACARSLMSYVEGAGTHYGNIRIVPLDMLAATGTDRGKASGIDLNRDEAMPLIECVRYDDLIQPALRSLLGSFCLVENAEVAGRILPMQVNCVTPDGQVFYHRGSVSGGYIDLTESVLSLYSTMKSRDSELRKLCEYVTTLTTELASLDTQQAALSQKHNAAKAARQDVQAKLRQMQITAQHLKSQEEVIRQKLSDNTKERLLQQIKSWDEQIAVFERSLTPSPAEVAALAERQAVLESDLSRLRGEKLGYEARFHGLKDSISELCNKRNTVAKRIITTMQMLEEYENHVAELGSKLKQLRQNRDSMDTELVESYQELDSIRQRRDELCSRLHQLDTELVSKKADLSDVTSRLHETTQAVSTLRVSLKDSEEELSKVDPAVIREAESVPIKDKEHVISRLSELNKRCAKFDLSSHGAEDEYAALRAEFTGLKDRQERMTRSHAAILKSIQALKSQKDANLVQMLSQLNQKLSATFAELVTGGRLQAVLIRRDASVGDISSSVAVCLPECFVDSPDEETFTGLDLQVSFSPDAERMQLYQLSGGQKTLVSLAFILAAQRLHTAPFYLLDEIDAALDDNYRLNVSQLLSRQCNEGSQCILTTFRPELLRPGEVFYEVCNSGGTSTARRVSMREAISVINKVGNISFALIGHSAPWP</sequence>
<keyword evidence="2" id="KW-0539">Nucleus</keyword>
<dbReference type="InterPro" id="IPR024704">
    <property type="entry name" value="SMC"/>
</dbReference>
<dbReference type="PIRSF" id="PIRSF005719">
    <property type="entry name" value="SMC"/>
    <property type="match status" value="1"/>
</dbReference>
<dbReference type="GO" id="GO:0051276">
    <property type="term" value="P:chromosome organization"/>
    <property type="evidence" value="ECO:0007669"/>
    <property type="project" value="InterPro"/>
</dbReference>
<dbReference type="SMART" id="SM00968">
    <property type="entry name" value="SMC_hinge"/>
    <property type="match status" value="1"/>
</dbReference>
<evidence type="ECO:0000256" key="2">
    <source>
        <dbReference type="PIRNR" id="PIRNR005719"/>
    </source>
</evidence>
<dbReference type="Proteomes" id="UP000002173">
    <property type="component" value="Chromosome 3"/>
</dbReference>
<dbReference type="PANTHER" id="PTHR43977">
    <property type="entry name" value="STRUCTURAL MAINTENANCE OF CHROMOSOMES PROTEIN 3"/>
    <property type="match status" value="1"/>
</dbReference>
<keyword evidence="1 3" id="KW-0175">Coiled coil</keyword>
<feature type="coiled-coil region" evidence="3">
    <location>
        <begin position="717"/>
        <end position="770"/>
    </location>
</feature>
<dbReference type="VEuPathDB" id="PiroplasmaDB:BBOV_III002920"/>
<dbReference type="EMBL" id="AAXT01000001">
    <property type="protein sequence ID" value="EDO07856.1"/>
    <property type="molecule type" value="Genomic_DNA"/>
</dbReference>
<dbReference type="Pfam" id="PF02463">
    <property type="entry name" value="SMC_N"/>
    <property type="match status" value="1"/>
</dbReference>
<dbReference type="AlphaFoldDB" id="A7AMS2"/>
<dbReference type="FunCoup" id="A7AMS2">
    <property type="interactions" value="474"/>
</dbReference>
<reference evidence="5 6" key="1">
    <citation type="journal article" date="2007" name="PLoS Pathog.">
        <title>Genome sequence of Babesia bovis and comparative analysis of apicomplexan hemoprotozoa.</title>
        <authorList>
            <person name="Brayton K.A."/>
            <person name="Lau A.O.T."/>
            <person name="Herndon D.R."/>
            <person name="Hannick L."/>
            <person name="Kappmeyer L.S."/>
            <person name="Berens S.J."/>
            <person name="Bidwell S.L."/>
            <person name="Brown W.C."/>
            <person name="Crabtree J."/>
            <person name="Fadrosh D."/>
            <person name="Feldblum T."/>
            <person name="Forberger H.A."/>
            <person name="Haas B.J."/>
            <person name="Howell J.M."/>
            <person name="Khouri H."/>
            <person name="Koo H."/>
            <person name="Mann D.J."/>
            <person name="Norimine J."/>
            <person name="Paulsen I.T."/>
            <person name="Radune D."/>
            <person name="Ren Q."/>
            <person name="Smith R.K. Jr."/>
            <person name="Suarez C.E."/>
            <person name="White O."/>
            <person name="Wortman J.R."/>
            <person name="Knowles D.P. Jr."/>
            <person name="McElwain T.F."/>
            <person name="Nene V.M."/>
        </authorList>
    </citation>
    <scope>NUCLEOTIDE SEQUENCE [LARGE SCALE GENOMIC DNA]</scope>
    <source>
        <strain evidence="5">T2Bo</strain>
    </source>
</reference>